<evidence type="ECO:0000256" key="5">
    <source>
        <dbReference type="ARBA" id="ARBA00023471"/>
    </source>
</evidence>
<dbReference type="EMBL" id="JXMS01000006">
    <property type="protein sequence ID" value="OBQ54828.1"/>
    <property type="molecule type" value="Genomic_DNA"/>
</dbReference>
<dbReference type="SUPFAM" id="SSF46785">
    <property type="entry name" value="Winged helix' DNA-binding domain"/>
    <property type="match status" value="1"/>
</dbReference>
<dbReference type="PANTHER" id="PTHR43413">
    <property type="entry name" value="TRANSCRIPTIONAL REGULATOR, ASNC FAMILY"/>
    <property type="match status" value="1"/>
</dbReference>
<dbReference type="PANTHER" id="PTHR43413:SF1">
    <property type="entry name" value="SIROHEME DECARBOXYLASE NIRL SUBUNIT"/>
    <property type="match status" value="1"/>
</dbReference>
<keyword evidence="3" id="KW-0456">Lyase</keyword>
<evidence type="ECO:0000256" key="3">
    <source>
        <dbReference type="ARBA" id="ARBA00023239"/>
    </source>
</evidence>
<evidence type="ECO:0000256" key="1">
    <source>
        <dbReference type="ARBA" id="ARBA00004744"/>
    </source>
</evidence>
<feature type="domain" description="Siroheme decarboxylase NirL-like HTH" evidence="8">
    <location>
        <begin position="10"/>
        <end position="56"/>
    </location>
</feature>
<keyword evidence="10" id="KW-1185">Reference proteome</keyword>
<proteinExistence type="inferred from homology"/>
<dbReference type="AlphaFoldDB" id="A0A1B7XH52"/>
<dbReference type="NCBIfam" id="NF040707">
    <property type="entry name" value="Siroheme_Dcarb_AhbB"/>
    <property type="match status" value="1"/>
</dbReference>
<dbReference type="PATRIC" id="fig|1560234.3.peg.2943"/>
<dbReference type="InterPro" id="IPR050684">
    <property type="entry name" value="HTH-Siroheme_Decarb"/>
</dbReference>
<dbReference type="EC" id="4.1.1.111" evidence="5"/>
<keyword evidence="2" id="KW-0350">Heme biosynthesis</keyword>
<accession>A0A1B7XH52</accession>
<dbReference type="Pfam" id="PF22451">
    <property type="entry name" value="NirdL-like_HTH"/>
    <property type="match status" value="1"/>
</dbReference>
<reference evidence="9 10" key="1">
    <citation type="submission" date="2015-01" db="EMBL/GenBank/DDBJ databases">
        <title>Desulfovibrio sp. JC271 draft genome sequence.</title>
        <authorList>
            <person name="Shivani Y."/>
            <person name="Subhash Y."/>
            <person name="Sasikala C."/>
            <person name="Ramana C.V."/>
        </authorList>
    </citation>
    <scope>NUCLEOTIDE SEQUENCE [LARGE SCALE GENOMIC DNA]</scope>
    <source>
        <strain evidence="9 10">JC271</strain>
    </source>
</reference>
<dbReference type="InterPro" id="IPR053953">
    <property type="entry name" value="NirdL-like_HTH"/>
</dbReference>
<comment type="catalytic activity">
    <reaction evidence="6">
        <text>siroheme + 2 H(+) = 12,18-didecarboxysiroheme + 2 CO2</text>
        <dbReference type="Rhea" id="RHEA:19093"/>
        <dbReference type="ChEBI" id="CHEBI:15378"/>
        <dbReference type="ChEBI" id="CHEBI:16526"/>
        <dbReference type="ChEBI" id="CHEBI:60052"/>
        <dbReference type="ChEBI" id="CHEBI:140497"/>
        <dbReference type="EC" id="4.1.1.111"/>
    </reaction>
</comment>
<sequence>MAKTEFTEIEKKILHIVQANLPDSATPYADIAEEVGTDEKTVLDLLQLMKDEGTIRRFGASLKHQKAGFNHNAMVAWKVDEKVIDEIGKVAAKHQLISHCYHRPTTHPDWHYNLFTMIHGRHEDEYMEVVEELRRTTELDEFAVLTSLKELKKISMTYF</sequence>
<feature type="domain" description="Siroheme decarboxylase AsnC-like ligand binding" evidence="7">
    <location>
        <begin position="66"/>
        <end position="152"/>
    </location>
</feature>
<dbReference type="InterPro" id="IPR040523">
    <property type="entry name" value="AsnC_trans_reg2"/>
</dbReference>
<evidence type="ECO:0000256" key="6">
    <source>
        <dbReference type="ARBA" id="ARBA00048470"/>
    </source>
</evidence>
<dbReference type="SMART" id="SM00344">
    <property type="entry name" value="HTH_ASNC"/>
    <property type="match status" value="1"/>
</dbReference>
<evidence type="ECO:0000313" key="9">
    <source>
        <dbReference type="EMBL" id="OBQ54828.1"/>
    </source>
</evidence>
<evidence type="ECO:0000313" key="10">
    <source>
        <dbReference type="Proteomes" id="UP000091979"/>
    </source>
</evidence>
<dbReference type="Gene3D" id="3.30.70.3460">
    <property type="match status" value="1"/>
</dbReference>
<gene>
    <name evidence="9" type="ORF">SP90_04910</name>
</gene>
<evidence type="ECO:0000259" key="8">
    <source>
        <dbReference type="Pfam" id="PF22451"/>
    </source>
</evidence>
<dbReference type="GO" id="GO:0016829">
    <property type="term" value="F:lyase activity"/>
    <property type="evidence" value="ECO:0007669"/>
    <property type="project" value="UniProtKB-KW"/>
</dbReference>
<dbReference type="STRING" id="1560234.SP90_04910"/>
<dbReference type="GO" id="GO:0006783">
    <property type="term" value="P:heme biosynthetic process"/>
    <property type="evidence" value="ECO:0007669"/>
    <property type="project" value="UniProtKB-KW"/>
</dbReference>
<dbReference type="RefSeq" id="WP_066853187.1">
    <property type="nucleotide sequence ID" value="NZ_JXMS01000006.1"/>
</dbReference>
<comment type="pathway">
    <text evidence="1">Porphyrin-containing compound metabolism; protoheme biosynthesis.</text>
</comment>
<dbReference type="OrthoDB" id="9806536at2"/>
<evidence type="ECO:0000256" key="2">
    <source>
        <dbReference type="ARBA" id="ARBA00023133"/>
    </source>
</evidence>
<dbReference type="InterPro" id="IPR036390">
    <property type="entry name" value="WH_DNA-bd_sf"/>
</dbReference>
<evidence type="ECO:0000259" key="7">
    <source>
        <dbReference type="Pfam" id="PF17805"/>
    </source>
</evidence>
<dbReference type="InterPro" id="IPR053431">
    <property type="entry name" value="AhbB-like"/>
</dbReference>
<protein>
    <recommendedName>
        <fullName evidence="5">siroheme decarboxylase</fullName>
        <ecNumber evidence="5">4.1.1.111</ecNumber>
    </recommendedName>
</protein>
<name>A0A1B7XH52_9BACT</name>
<comment type="similarity">
    <text evidence="4">Belongs to the Ahb/Nir family.</text>
</comment>
<comment type="caution">
    <text evidence="9">The sequence shown here is derived from an EMBL/GenBank/DDBJ whole genome shotgun (WGS) entry which is preliminary data.</text>
</comment>
<dbReference type="Proteomes" id="UP000091979">
    <property type="component" value="Unassembled WGS sequence"/>
</dbReference>
<dbReference type="UniPathway" id="UPA00252"/>
<dbReference type="InterPro" id="IPR019888">
    <property type="entry name" value="Tscrpt_reg_AsnC-like"/>
</dbReference>
<dbReference type="Pfam" id="PF17805">
    <property type="entry name" value="AsnC_trans_reg2"/>
    <property type="match status" value="1"/>
</dbReference>
<evidence type="ECO:0000256" key="4">
    <source>
        <dbReference type="ARBA" id="ARBA00023457"/>
    </source>
</evidence>
<organism evidence="9 10">
    <name type="scientific">Halodesulfovibrio spirochaetisodalis</name>
    <dbReference type="NCBI Taxonomy" id="1560234"/>
    <lineage>
        <taxon>Bacteria</taxon>
        <taxon>Pseudomonadati</taxon>
        <taxon>Thermodesulfobacteriota</taxon>
        <taxon>Desulfovibrionia</taxon>
        <taxon>Desulfovibrionales</taxon>
        <taxon>Desulfovibrionaceae</taxon>
        <taxon>Halodesulfovibrio</taxon>
    </lineage>
</organism>